<dbReference type="AlphaFoldDB" id="A0A5D0MVD5"/>
<evidence type="ECO:0000313" key="2">
    <source>
        <dbReference type="Proteomes" id="UP000323337"/>
    </source>
</evidence>
<sequence>MDIQIKRVYDPVSQNDGARILVDGIWPRGIKKKDLYLDLWLKGAAPSTSLRKWFSHKEEKWDKFKRLYFAELEGKAEVLDKLTAIAKHNKKLTLLYSARNRQYNQAAALKEFLENEFEIFEK</sequence>
<protein>
    <submittedName>
        <fullName evidence="1">DUF488 family protein</fullName>
    </submittedName>
</protein>
<dbReference type="InterPro" id="IPR052552">
    <property type="entry name" value="YeaO-like"/>
</dbReference>
<comment type="caution">
    <text evidence="1">The sequence shown here is derived from an EMBL/GenBank/DDBJ whole genome shotgun (WGS) entry which is preliminary data.</text>
</comment>
<accession>A0A5D0MVD5</accession>
<dbReference type="RefSeq" id="WP_303700072.1">
    <property type="nucleotide sequence ID" value="NZ_VSIV01000030.1"/>
</dbReference>
<reference evidence="1 2" key="1">
    <citation type="submission" date="2019-08" db="EMBL/GenBank/DDBJ databases">
        <title>Genomic characterization of a novel candidate phylum (ARYD3) from a high temperature, high salinity tertiary oil reservoir in north central Oklahoma, USA.</title>
        <authorList>
            <person name="Youssef N.H."/>
            <person name="Yadav A."/>
            <person name="Elshahed M.S."/>
        </authorList>
    </citation>
    <scope>NUCLEOTIDE SEQUENCE [LARGE SCALE GENOMIC DNA]</scope>
    <source>
        <strain evidence="1">ARYD1</strain>
    </source>
</reference>
<dbReference type="PANTHER" id="PTHR36849">
    <property type="entry name" value="CYTOPLASMIC PROTEIN-RELATED"/>
    <property type="match status" value="1"/>
</dbReference>
<dbReference type="PANTHER" id="PTHR36849:SF1">
    <property type="entry name" value="CYTOPLASMIC PROTEIN"/>
    <property type="match status" value="1"/>
</dbReference>
<dbReference type="EMBL" id="VSIV01000030">
    <property type="protein sequence ID" value="TYB36001.1"/>
    <property type="molecule type" value="Genomic_DNA"/>
</dbReference>
<proteinExistence type="predicted"/>
<name>A0A5D0MVD5_FLESI</name>
<gene>
    <name evidence="1" type="ORF">FXF49_01090</name>
</gene>
<evidence type="ECO:0000313" key="1">
    <source>
        <dbReference type="EMBL" id="TYB36001.1"/>
    </source>
</evidence>
<dbReference type="Pfam" id="PF22752">
    <property type="entry name" value="DUF488-N3i"/>
    <property type="match status" value="1"/>
</dbReference>
<dbReference type="Proteomes" id="UP000323337">
    <property type="component" value="Unassembled WGS sequence"/>
</dbReference>
<organism evidence="1 2">
    <name type="scientific">Flexistipes sinusarabici</name>
    <dbReference type="NCBI Taxonomy" id="2352"/>
    <lineage>
        <taxon>Bacteria</taxon>
        <taxon>Pseudomonadati</taxon>
        <taxon>Deferribacterota</taxon>
        <taxon>Deferribacteres</taxon>
        <taxon>Deferribacterales</taxon>
        <taxon>Flexistipitaceae</taxon>
        <taxon>Flexistipes</taxon>
    </lineage>
</organism>